<gene>
    <name evidence="1" type="ORF">Sradi_6893300</name>
</gene>
<evidence type="ECO:0000313" key="1">
    <source>
        <dbReference type="EMBL" id="KAL0294312.1"/>
    </source>
</evidence>
<proteinExistence type="predicted"/>
<sequence>MGTGMSHSASSSGASTFDGVATRAPVLLPVPELPIETICWIAPNKLGQFLRRGVRGGAVAWGISCMAYNPRRWWCRYQSGRSRSSSNGSRGHPDNHLQSLGVARGIDGFCLFAVLLRASIESHILNYVFP</sequence>
<accession>A0AAW2JJ80</accession>
<organism evidence="1">
    <name type="scientific">Sesamum radiatum</name>
    <name type="common">Black benniseed</name>
    <dbReference type="NCBI Taxonomy" id="300843"/>
    <lineage>
        <taxon>Eukaryota</taxon>
        <taxon>Viridiplantae</taxon>
        <taxon>Streptophyta</taxon>
        <taxon>Embryophyta</taxon>
        <taxon>Tracheophyta</taxon>
        <taxon>Spermatophyta</taxon>
        <taxon>Magnoliopsida</taxon>
        <taxon>eudicotyledons</taxon>
        <taxon>Gunneridae</taxon>
        <taxon>Pentapetalae</taxon>
        <taxon>asterids</taxon>
        <taxon>lamiids</taxon>
        <taxon>Lamiales</taxon>
        <taxon>Pedaliaceae</taxon>
        <taxon>Sesamum</taxon>
    </lineage>
</organism>
<comment type="caution">
    <text evidence="1">The sequence shown here is derived from an EMBL/GenBank/DDBJ whole genome shotgun (WGS) entry which is preliminary data.</text>
</comment>
<protein>
    <submittedName>
        <fullName evidence="1">Uncharacterized protein</fullName>
    </submittedName>
</protein>
<reference evidence="1" key="1">
    <citation type="submission" date="2020-06" db="EMBL/GenBank/DDBJ databases">
        <authorList>
            <person name="Li T."/>
            <person name="Hu X."/>
            <person name="Zhang T."/>
            <person name="Song X."/>
            <person name="Zhang H."/>
            <person name="Dai N."/>
            <person name="Sheng W."/>
            <person name="Hou X."/>
            <person name="Wei L."/>
        </authorList>
    </citation>
    <scope>NUCLEOTIDE SEQUENCE</scope>
    <source>
        <strain evidence="1">G02</strain>
        <tissue evidence="1">Leaf</tissue>
    </source>
</reference>
<dbReference type="AlphaFoldDB" id="A0AAW2JJ80"/>
<reference evidence="1" key="2">
    <citation type="journal article" date="2024" name="Plant">
        <title>Genomic evolution and insights into agronomic trait innovations of Sesamum species.</title>
        <authorList>
            <person name="Miao H."/>
            <person name="Wang L."/>
            <person name="Qu L."/>
            <person name="Liu H."/>
            <person name="Sun Y."/>
            <person name="Le M."/>
            <person name="Wang Q."/>
            <person name="Wei S."/>
            <person name="Zheng Y."/>
            <person name="Lin W."/>
            <person name="Duan Y."/>
            <person name="Cao H."/>
            <person name="Xiong S."/>
            <person name="Wang X."/>
            <person name="Wei L."/>
            <person name="Li C."/>
            <person name="Ma Q."/>
            <person name="Ju M."/>
            <person name="Zhao R."/>
            <person name="Li G."/>
            <person name="Mu C."/>
            <person name="Tian Q."/>
            <person name="Mei H."/>
            <person name="Zhang T."/>
            <person name="Gao T."/>
            <person name="Zhang H."/>
        </authorList>
    </citation>
    <scope>NUCLEOTIDE SEQUENCE</scope>
    <source>
        <strain evidence="1">G02</strain>
    </source>
</reference>
<name>A0AAW2JJ80_SESRA</name>
<dbReference type="EMBL" id="JACGWJ010000195">
    <property type="protein sequence ID" value="KAL0294312.1"/>
    <property type="molecule type" value="Genomic_DNA"/>
</dbReference>